<comment type="similarity">
    <text evidence="5">Belongs to the protein kinase superfamily.</text>
</comment>
<reference evidence="8 9" key="1">
    <citation type="submission" date="2019-03" db="EMBL/GenBank/DDBJ databases">
        <title>Single cell metagenomics reveals metabolic interactions within the superorganism composed of flagellate Streblomastix strix and complex community of Bacteroidetes bacteria on its surface.</title>
        <authorList>
            <person name="Treitli S.C."/>
            <person name="Kolisko M."/>
            <person name="Husnik F."/>
            <person name="Keeling P."/>
            <person name="Hampl V."/>
        </authorList>
    </citation>
    <scope>NUCLEOTIDE SEQUENCE [LARGE SCALE GENOMIC DNA]</scope>
    <source>
        <strain evidence="8">ST1C</strain>
    </source>
</reference>
<name>A0A5J4WPU7_9EUKA</name>
<dbReference type="PANTHER" id="PTHR11909">
    <property type="entry name" value="CASEIN KINASE-RELATED"/>
    <property type="match status" value="1"/>
</dbReference>
<dbReference type="GO" id="GO:0004674">
    <property type="term" value="F:protein serine/threonine kinase activity"/>
    <property type="evidence" value="ECO:0007669"/>
    <property type="project" value="UniProtKB-KW"/>
</dbReference>
<keyword evidence="8" id="KW-0418">Kinase</keyword>
<comment type="caution">
    <text evidence="8">The sequence shown here is derived from an EMBL/GenBank/DDBJ whole genome shotgun (WGS) entry which is preliminary data.</text>
</comment>
<evidence type="ECO:0000256" key="4">
    <source>
        <dbReference type="PROSITE-ProRule" id="PRU10141"/>
    </source>
</evidence>
<feature type="region of interest" description="Disordered" evidence="6">
    <location>
        <begin position="234"/>
        <end position="266"/>
    </location>
</feature>
<dbReference type="InterPro" id="IPR011009">
    <property type="entry name" value="Kinase-like_dom_sf"/>
</dbReference>
<dbReference type="Gene3D" id="1.10.510.10">
    <property type="entry name" value="Transferase(Phosphotransferase) domain 1"/>
    <property type="match status" value="1"/>
</dbReference>
<evidence type="ECO:0000256" key="5">
    <source>
        <dbReference type="RuleBase" id="RU000304"/>
    </source>
</evidence>
<dbReference type="EC" id="2.7.11.1" evidence="1"/>
<evidence type="ECO:0000259" key="7">
    <source>
        <dbReference type="PROSITE" id="PS50011"/>
    </source>
</evidence>
<dbReference type="AlphaFoldDB" id="A0A5J4WPU7"/>
<dbReference type="InterPro" id="IPR050235">
    <property type="entry name" value="CK1_Ser-Thr_kinase"/>
</dbReference>
<dbReference type="InterPro" id="IPR000719">
    <property type="entry name" value="Prot_kinase_dom"/>
</dbReference>
<sequence length="381" mass="43282">MDSTKSFAVPGIIANRFRVDQDKRIGRGSFGQVFEVTEIKTQEKLAAKFEKKSKRAFLGYEFRILTSLQDEEGFTQVKFFGEQDNFLVLVIDLLGKNVEDMLNSIQESGSEKKGFSMSTLSSFGIQSITRLEQLHSKGFIHRDIKPENFVFGLNNKENIVYLLDFGLSKKYIVDEKTQEHIPLRTDKSLTGTPRYATISAHLGMEMSRKDDLESLGYVLIYLLKAKLPWMGINKEKKKEPDKQMNKHDKDKDGVNKKKLNQQNEPPVTEKYKKIGDVKLSMPVEMLCNGCPMELASYLSYVRGLGFKEKPNYKYLRLLLFKMMIGGGCVVRLILNPKVQQSQQQGITGSSIVSDKIGIISTLSTRQRRSKSPMMTSTSITP</sequence>
<dbReference type="PROSITE" id="PS00108">
    <property type="entry name" value="PROTEIN_KINASE_ST"/>
    <property type="match status" value="1"/>
</dbReference>
<dbReference type="PROSITE" id="PS50011">
    <property type="entry name" value="PROTEIN_KINASE_DOM"/>
    <property type="match status" value="1"/>
</dbReference>
<dbReference type="EMBL" id="SNRW01001355">
    <property type="protein sequence ID" value="KAA6396723.1"/>
    <property type="molecule type" value="Genomic_DNA"/>
</dbReference>
<keyword evidence="5" id="KW-0723">Serine/threonine-protein kinase</keyword>
<dbReference type="Pfam" id="PF00069">
    <property type="entry name" value="Pkinase"/>
    <property type="match status" value="1"/>
</dbReference>
<feature type="binding site" evidence="4">
    <location>
        <position position="48"/>
    </location>
    <ligand>
        <name>ATP</name>
        <dbReference type="ChEBI" id="CHEBI:30616"/>
    </ligand>
</feature>
<dbReference type="OrthoDB" id="5800476at2759"/>
<evidence type="ECO:0000313" key="8">
    <source>
        <dbReference type="EMBL" id="KAA6396723.1"/>
    </source>
</evidence>
<feature type="domain" description="Protein kinase" evidence="7">
    <location>
        <begin position="19"/>
        <end position="320"/>
    </location>
</feature>
<keyword evidence="8" id="KW-0808">Transferase</keyword>
<dbReference type="CDD" id="cd14016">
    <property type="entry name" value="STKc_CK1"/>
    <property type="match status" value="1"/>
</dbReference>
<proteinExistence type="inferred from homology"/>
<gene>
    <name evidence="8" type="ORF">EZS28_007748</name>
</gene>
<dbReference type="InterPro" id="IPR017441">
    <property type="entry name" value="Protein_kinase_ATP_BS"/>
</dbReference>
<dbReference type="PROSITE" id="PS00107">
    <property type="entry name" value="PROTEIN_KINASE_ATP"/>
    <property type="match status" value="1"/>
</dbReference>
<evidence type="ECO:0000313" key="9">
    <source>
        <dbReference type="Proteomes" id="UP000324800"/>
    </source>
</evidence>
<dbReference type="Proteomes" id="UP000324800">
    <property type="component" value="Unassembled WGS sequence"/>
</dbReference>
<evidence type="ECO:0000256" key="2">
    <source>
        <dbReference type="ARBA" id="ARBA00022741"/>
    </source>
</evidence>
<evidence type="ECO:0000256" key="3">
    <source>
        <dbReference type="ARBA" id="ARBA00022840"/>
    </source>
</evidence>
<keyword evidence="3 4" id="KW-0067">ATP-binding</keyword>
<protein>
    <recommendedName>
        <fullName evidence="1">non-specific serine/threonine protein kinase</fullName>
        <ecNumber evidence="1">2.7.11.1</ecNumber>
    </recommendedName>
</protein>
<dbReference type="GO" id="GO:0005524">
    <property type="term" value="F:ATP binding"/>
    <property type="evidence" value="ECO:0007669"/>
    <property type="project" value="UniProtKB-UniRule"/>
</dbReference>
<evidence type="ECO:0000256" key="1">
    <source>
        <dbReference type="ARBA" id="ARBA00012513"/>
    </source>
</evidence>
<evidence type="ECO:0000256" key="6">
    <source>
        <dbReference type="SAM" id="MobiDB-lite"/>
    </source>
</evidence>
<feature type="compositionally biased region" description="Basic and acidic residues" evidence="6">
    <location>
        <begin position="234"/>
        <end position="255"/>
    </location>
</feature>
<dbReference type="InterPro" id="IPR008271">
    <property type="entry name" value="Ser/Thr_kinase_AS"/>
</dbReference>
<dbReference type="SUPFAM" id="SSF56112">
    <property type="entry name" value="Protein kinase-like (PK-like)"/>
    <property type="match status" value="1"/>
</dbReference>
<accession>A0A5J4WPU7</accession>
<dbReference type="SMART" id="SM00220">
    <property type="entry name" value="S_TKc"/>
    <property type="match status" value="1"/>
</dbReference>
<organism evidence="8 9">
    <name type="scientific">Streblomastix strix</name>
    <dbReference type="NCBI Taxonomy" id="222440"/>
    <lineage>
        <taxon>Eukaryota</taxon>
        <taxon>Metamonada</taxon>
        <taxon>Preaxostyla</taxon>
        <taxon>Oxymonadida</taxon>
        <taxon>Streblomastigidae</taxon>
        <taxon>Streblomastix</taxon>
    </lineage>
</organism>
<keyword evidence="2 4" id="KW-0547">Nucleotide-binding</keyword>